<gene>
    <name evidence="2" type="ORF">LX16_4599</name>
</gene>
<evidence type="ECO:0000313" key="3">
    <source>
        <dbReference type="Proteomes" id="UP000321617"/>
    </source>
</evidence>
<feature type="region of interest" description="Disordered" evidence="1">
    <location>
        <begin position="79"/>
        <end position="102"/>
    </location>
</feature>
<dbReference type="InterPro" id="IPR035992">
    <property type="entry name" value="Ricin_B-like_lectins"/>
</dbReference>
<dbReference type="AlphaFoldDB" id="A0A562URY5"/>
<dbReference type="Proteomes" id="UP000321617">
    <property type="component" value="Unassembled WGS sequence"/>
</dbReference>
<sequence>MPATSRAATGALASALPPTPTDDSPPHTVDGVEPVTPAPVFPVTPAPGGPGRGAPWRPLLVLVAVAALVTAGVLLWPTGEATPEATPTTTPQPVDTSATPLPPVDASVDPPGYGPHLLRAVGAHSCVGWSSAEGLATASCDDAGARFVLRAADGDYRLGIATGGTDCLVPDGVGPDRGFTAGSCDDPAAAFRFDAVADEVFRIRSVAGQYCLALAGDRVVQQVCRGDEVLQHFTPQPLDG</sequence>
<accession>A0A562URY5</accession>
<feature type="region of interest" description="Disordered" evidence="1">
    <location>
        <begin position="1"/>
        <end position="46"/>
    </location>
</feature>
<evidence type="ECO:0000313" key="2">
    <source>
        <dbReference type="EMBL" id="TWJ08371.1"/>
    </source>
</evidence>
<organism evidence="2 3">
    <name type="scientific">Stackebrandtia albiflava</name>
    <dbReference type="NCBI Taxonomy" id="406432"/>
    <lineage>
        <taxon>Bacteria</taxon>
        <taxon>Bacillati</taxon>
        <taxon>Actinomycetota</taxon>
        <taxon>Actinomycetes</taxon>
        <taxon>Glycomycetales</taxon>
        <taxon>Glycomycetaceae</taxon>
        <taxon>Stackebrandtia</taxon>
    </lineage>
</organism>
<keyword evidence="3" id="KW-1185">Reference proteome</keyword>
<evidence type="ECO:0000256" key="1">
    <source>
        <dbReference type="SAM" id="MobiDB-lite"/>
    </source>
</evidence>
<dbReference type="SUPFAM" id="SSF50370">
    <property type="entry name" value="Ricin B-like lectins"/>
    <property type="match status" value="1"/>
</dbReference>
<name>A0A562URY5_9ACTN</name>
<feature type="compositionally biased region" description="Pro residues" evidence="1">
    <location>
        <begin position="36"/>
        <end position="46"/>
    </location>
</feature>
<reference evidence="2 3" key="1">
    <citation type="journal article" date="2013" name="Stand. Genomic Sci.">
        <title>Genomic Encyclopedia of Type Strains, Phase I: The one thousand microbial genomes (KMG-I) project.</title>
        <authorList>
            <person name="Kyrpides N.C."/>
            <person name="Woyke T."/>
            <person name="Eisen J.A."/>
            <person name="Garrity G."/>
            <person name="Lilburn T.G."/>
            <person name="Beck B.J."/>
            <person name="Whitman W.B."/>
            <person name="Hugenholtz P."/>
            <person name="Klenk H.P."/>
        </authorList>
    </citation>
    <scope>NUCLEOTIDE SEQUENCE [LARGE SCALE GENOMIC DNA]</scope>
    <source>
        <strain evidence="2 3">DSM 45044</strain>
    </source>
</reference>
<comment type="caution">
    <text evidence="2">The sequence shown here is derived from an EMBL/GenBank/DDBJ whole genome shotgun (WGS) entry which is preliminary data.</text>
</comment>
<feature type="compositionally biased region" description="Low complexity" evidence="1">
    <location>
        <begin position="79"/>
        <end position="91"/>
    </location>
</feature>
<dbReference type="CDD" id="cd00161">
    <property type="entry name" value="beta-trefoil_Ricin-like"/>
    <property type="match status" value="1"/>
</dbReference>
<protein>
    <recommendedName>
        <fullName evidence="4">Ricin-type beta-trefoil lectin protein</fullName>
    </recommendedName>
</protein>
<proteinExistence type="predicted"/>
<dbReference type="EMBL" id="VLLL01000008">
    <property type="protein sequence ID" value="TWJ08371.1"/>
    <property type="molecule type" value="Genomic_DNA"/>
</dbReference>
<evidence type="ECO:0008006" key="4">
    <source>
        <dbReference type="Google" id="ProtNLM"/>
    </source>
</evidence>